<dbReference type="Pfam" id="PF00903">
    <property type="entry name" value="Glyoxalase"/>
    <property type="match status" value="1"/>
</dbReference>
<protein>
    <recommendedName>
        <fullName evidence="1">VOC domain-containing protein</fullName>
    </recommendedName>
</protein>
<dbReference type="InterPro" id="IPR037523">
    <property type="entry name" value="VOC_core"/>
</dbReference>
<dbReference type="PROSITE" id="PS51819">
    <property type="entry name" value="VOC"/>
    <property type="match status" value="1"/>
</dbReference>
<dbReference type="InterPro" id="IPR004360">
    <property type="entry name" value="Glyas_Fos-R_dOase_dom"/>
</dbReference>
<accession>A0A382P5A9</accession>
<dbReference type="InterPro" id="IPR029068">
    <property type="entry name" value="Glyas_Bleomycin-R_OHBP_Dase"/>
</dbReference>
<reference evidence="2" key="1">
    <citation type="submission" date="2018-05" db="EMBL/GenBank/DDBJ databases">
        <authorList>
            <person name="Lanie J.A."/>
            <person name="Ng W.-L."/>
            <person name="Kazmierczak K.M."/>
            <person name="Andrzejewski T.M."/>
            <person name="Davidsen T.M."/>
            <person name="Wayne K.J."/>
            <person name="Tettelin H."/>
            <person name="Glass J.I."/>
            <person name="Rusch D."/>
            <person name="Podicherti R."/>
            <person name="Tsui H.-C.T."/>
            <person name="Winkler M.E."/>
        </authorList>
    </citation>
    <scope>NUCLEOTIDE SEQUENCE</scope>
</reference>
<dbReference type="AlphaFoldDB" id="A0A382P5A9"/>
<dbReference type="EMBL" id="UINC01104113">
    <property type="protein sequence ID" value="SVC67021.1"/>
    <property type="molecule type" value="Genomic_DNA"/>
</dbReference>
<dbReference type="Gene3D" id="3.10.180.10">
    <property type="entry name" value="2,3-Dihydroxybiphenyl 1,2-Dioxygenase, domain 1"/>
    <property type="match status" value="1"/>
</dbReference>
<name>A0A382P5A9_9ZZZZ</name>
<gene>
    <name evidence="2" type="ORF">METZ01_LOCUS319875</name>
</gene>
<dbReference type="SUPFAM" id="SSF54593">
    <property type="entry name" value="Glyoxalase/Bleomycin resistance protein/Dihydroxybiphenyl dioxygenase"/>
    <property type="match status" value="1"/>
</dbReference>
<organism evidence="2">
    <name type="scientific">marine metagenome</name>
    <dbReference type="NCBI Taxonomy" id="408172"/>
    <lineage>
        <taxon>unclassified sequences</taxon>
        <taxon>metagenomes</taxon>
        <taxon>ecological metagenomes</taxon>
    </lineage>
</organism>
<evidence type="ECO:0000313" key="2">
    <source>
        <dbReference type="EMBL" id="SVC67021.1"/>
    </source>
</evidence>
<sequence length="72" mass="7939">MRGIYFFLIGVLATLALQAAIAQNQGWGAVRINHVGISVPDIEEAVTYYTEVMGFQEAFRGTRDNGEVSIVY</sequence>
<evidence type="ECO:0000259" key="1">
    <source>
        <dbReference type="PROSITE" id="PS51819"/>
    </source>
</evidence>
<feature type="domain" description="VOC" evidence="1">
    <location>
        <begin position="31"/>
        <end position="72"/>
    </location>
</feature>
<feature type="non-terminal residue" evidence="2">
    <location>
        <position position="72"/>
    </location>
</feature>
<proteinExistence type="predicted"/>